<dbReference type="RefSeq" id="XP_005847523.1">
    <property type="nucleotide sequence ID" value="XM_005847461.1"/>
</dbReference>
<gene>
    <name evidence="2" type="ORF">CHLNCDRAFT_134567</name>
</gene>
<feature type="compositionally biased region" description="Low complexity" evidence="1">
    <location>
        <begin position="541"/>
        <end position="561"/>
    </location>
</feature>
<dbReference type="PANTHER" id="PTHR31010">
    <property type="entry name" value="RAN-SPECIFIC GTPASE-ACTIVATING PROTEIN 30-RELATED"/>
    <property type="match status" value="1"/>
</dbReference>
<dbReference type="GO" id="GO:0030695">
    <property type="term" value="F:GTPase regulator activity"/>
    <property type="evidence" value="ECO:0007669"/>
    <property type="project" value="TreeGrafter"/>
</dbReference>
<dbReference type="GeneID" id="17354774"/>
<feature type="compositionally biased region" description="Acidic residues" evidence="1">
    <location>
        <begin position="358"/>
        <end position="374"/>
    </location>
</feature>
<evidence type="ECO:0000256" key="1">
    <source>
        <dbReference type="SAM" id="MobiDB-lite"/>
    </source>
</evidence>
<proteinExistence type="predicted"/>
<organism evidence="3">
    <name type="scientific">Chlorella variabilis</name>
    <name type="common">Green alga</name>
    <dbReference type="NCBI Taxonomy" id="554065"/>
    <lineage>
        <taxon>Eukaryota</taxon>
        <taxon>Viridiplantae</taxon>
        <taxon>Chlorophyta</taxon>
        <taxon>core chlorophytes</taxon>
        <taxon>Trebouxiophyceae</taxon>
        <taxon>Chlorellales</taxon>
        <taxon>Chlorellaceae</taxon>
        <taxon>Chlorella clade</taxon>
        <taxon>Chlorella</taxon>
    </lineage>
</organism>
<feature type="compositionally biased region" description="Low complexity" evidence="1">
    <location>
        <begin position="299"/>
        <end position="308"/>
    </location>
</feature>
<evidence type="ECO:0000313" key="2">
    <source>
        <dbReference type="EMBL" id="EFN55421.1"/>
    </source>
</evidence>
<accession>E1ZG80</accession>
<dbReference type="PANTHER" id="PTHR31010:SF2">
    <property type="entry name" value="RAN-SPECIFIC GTPASE-ACTIVATING PROTEIN 30"/>
    <property type="match status" value="1"/>
</dbReference>
<dbReference type="InterPro" id="IPR008812">
    <property type="entry name" value="Ran_GTP-bd-rel"/>
</dbReference>
<dbReference type="KEGG" id="cvr:CHLNCDRAFT_134567"/>
<feature type="region of interest" description="Disordered" evidence="1">
    <location>
        <begin position="356"/>
        <end position="396"/>
    </location>
</feature>
<sequence>MAFLYSQLAMAAATTLAKKTFEFSITSSLKGLSDVIKERFSTSKALQETQASGAAWLAAQLGKRLRDLIARLDSVLPYLNLAISTVALLNQSGAASPLSPSRLMSASWHLRSTPQPGAAVFCLPEAAWHEERQLTAAGPSMGEVHRLCSLSVCRCTAGTAGTAGTAPPPPATAAAAAAGGSVGGWPLCAYELLLQQDLRDGAYHEPEESAGTIRLQVADIVALEWETTQSLNQGENEYHPALVLHVFSSGGVGPVAAAAEGEAAAAAAAGGEAAGRRRGLATPASGAAGGQPGSRAGGRRASSAAELPGASGKMAAAAAAVTSPLAVTPPGPAAAGRGGGVGGTIHRCAVMCSMRLEESDDEDEEQEEEEEEQASADSGSEGGSEGGTRRPGAAAAAPGPAAVAAAAAAALQREWRLLGELEYVLRLAILECWEQATHQEATDERIVMAFHATSLPPAAAAGGGIHATAHHHHLAADSAAHTTAQRAAAAARWRGAVAHAVAAGVDSMTAGVRQLSFTPGGAAPPAAAAAGGEAGGGRGSGAASRRQSSRAGRSGFGSPVH</sequence>
<dbReference type="EMBL" id="GL433845">
    <property type="protein sequence ID" value="EFN55421.1"/>
    <property type="molecule type" value="Genomic_DNA"/>
</dbReference>
<keyword evidence="3" id="KW-1185">Reference proteome</keyword>
<feature type="compositionally biased region" description="Low complexity" evidence="1">
    <location>
        <begin position="521"/>
        <end position="531"/>
    </location>
</feature>
<dbReference type="AlphaFoldDB" id="E1ZG80"/>
<dbReference type="GO" id="GO:0005737">
    <property type="term" value="C:cytoplasm"/>
    <property type="evidence" value="ECO:0007669"/>
    <property type="project" value="TreeGrafter"/>
</dbReference>
<protein>
    <submittedName>
        <fullName evidence="2">Uncharacterized protein</fullName>
    </submittedName>
</protein>
<feature type="region of interest" description="Disordered" evidence="1">
    <location>
        <begin position="521"/>
        <end position="561"/>
    </location>
</feature>
<reference evidence="2 3" key="1">
    <citation type="journal article" date="2010" name="Plant Cell">
        <title>The Chlorella variabilis NC64A genome reveals adaptation to photosymbiosis, coevolution with viruses, and cryptic sex.</title>
        <authorList>
            <person name="Blanc G."/>
            <person name="Duncan G."/>
            <person name="Agarkova I."/>
            <person name="Borodovsky M."/>
            <person name="Gurnon J."/>
            <person name="Kuo A."/>
            <person name="Lindquist E."/>
            <person name="Lucas S."/>
            <person name="Pangilinan J."/>
            <person name="Polle J."/>
            <person name="Salamov A."/>
            <person name="Terry A."/>
            <person name="Yamada T."/>
            <person name="Dunigan D.D."/>
            <person name="Grigoriev I.V."/>
            <person name="Claverie J.M."/>
            <person name="Van Etten J.L."/>
        </authorList>
    </citation>
    <scope>NUCLEOTIDE SEQUENCE [LARGE SCALE GENOMIC DNA]</scope>
    <source>
        <strain evidence="2 3">NC64A</strain>
    </source>
</reference>
<evidence type="ECO:0000313" key="3">
    <source>
        <dbReference type="Proteomes" id="UP000008141"/>
    </source>
</evidence>
<dbReference type="Proteomes" id="UP000008141">
    <property type="component" value="Unassembled WGS sequence"/>
</dbReference>
<dbReference type="eggNOG" id="ENOG502SF78">
    <property type="taxonomic scope" value="Eukaryota"/>
</dbReference>
<dbReference type="OrthoDB" id="512915at2759"/>
<dbReference type="Pfam" id="PF05508">
    <property type="entry name" value="Ran-binding"/>
    <property type="match status" value="1"/>
</dbReference>
<dbReference type="InParanoid" id="E1ZG80"/>
<feature type="compositionally biased region" description="Gly residues" evidence="1">
    <location>
        <begin position="287"/>
        <end position="296"/>
    </location>
</feature>
<dbReference type="GO" id="GO:0005634">
    <property type="term" value="C:nucleus"/>
    <property type="evidence" value="ECO:0007669"/>
    <property type="project" value="TreeGrafter"/>
</dbReference>
<name>E1ZG80_CHLVA</name>
<feature type="region of interest" description="Disordered" evidence="1">
    <location>
        <begin position="277"/>
        <end position="308"/>
    </location>
</feature>